<name>A0A6N3FC64_9CLOT</name>
<reference evidence="1" key="1">
    <citation type="submission" date="2019-11" db="EMBL/GenBank/DDBJ databases">
        <authorList>
            <person name="Feng L."/>
        </authorList>
    </citation>
    <scope>NUCLEOTIDE SEQUENCE</scope>
    <source>
        <strain evidence="1">CParaputrificumLFYP93</strain>
    </source>
</reference>
<accession>A0A6N3FC64</accession>
<proteinExistence type="predicted"/>
<sequence>MSKSFYLINALRLWLVQNGDFTKIKSAKFYKLLKDAFEKSRYTDLNDFIYSCLGYSNDTVLSPYERAMKRKEIMQNINNDEYWKGEADRLGVEVVSKVVNTFAYQDVLGLGQSHTNKKANVYLFKGLEEFIEENKELVEVFCTGADVMYSNLYYSNVRLTFAELRSIIKVDSYDSYIASLNKMGLNVSKICDIQGSIYTKLTDGVLYLPKETLNKYGKKFLCRTLLYCYLISAHRIPVRHIDNFKNYVSKGLELFLMSDMDFLFLVDLAWMCNCKVIDLLSKTGYTMPSVNEMIKISHGIYLKKIDGSYMYIPEHMTDVTAAPCVFEASRFIELINNGLYSLITYYKGIPYFNGTPVYSLEQGGLNESHSF</sequence>
<dbReference type="RefSeq" id="WP_156561844.1">
    <property type="nucleotide sequence ID" value="NZ_CACRTV010000057.1"/>
</dbReference>
<organism evidence="1">
    <name type="scientific">Clostridium paraputrificum</name>
    <dbReference type="NCBI Taxonomy" id="29363"/>
    <lineage>
        <taxon>Bacteria</taxon>
        <taxon>Bacillati</taxon>
        <taxon>Bacillota</taxon>
        <taxon>Clostridia</taxon>
        <taxon>Eubacteriales</taxon>
        <taxon>Clostridiaceae</taxon>
        <taxon>Clostridium</taxon>
    </lineage>
</organism>
<dbReference type="AlphaFoldDB" id="A0A6N3FC64"/>
<evidence type="ECO:0000313" key="1">
    <source>
        <dbReference type="EMBL" id="VYU49519.1"/>
    </source>
</evidence>
<gene>
    <name evidence="1" type="ORF">CPLFYP93_02481</name>
</gene>
<dbReference type="EMBL" id="CACRTV010000057">
    <property type="protein sequence ID" value="VYU49519.1"/>
    <property type="molecule type" value="Genomic_DNA"/>
</dbReference>
<protein>
    <submittedName>
        <fullName evidence="1">Uncharacterized protein</fullName>
    </submittedName>
</protein>